<dbReference type="PRINTS" id="PR00455">
    <property type="entry name" value="HTHTETR"/>
</dbReference>
<dbReference type="Gene3D" id="1.10.357.10">
    <property type="entry name" value="Tetracycline Repressor, domain 2"/>
    <property type="match status" value="1"/>
</dbReference>
<dbReference type="Proteomes" id="UP000216188">
    <property type="component" value="Unassembled WGS sequence"/>
</dbReference>
<evidence type="ECO:0000256" key="5">
    <source>
        <dbReference type="PROSITE-ProRule" id="PRU00335"/>
    </source>
</evidence>
<dbReference type="STRING" id="419475.A8A54_15800"/>
<proteinExistence type="predicted"/>
<keyword evidence="3 5" id="KW-0238">DNA-binding</keyword>
<accession>A0A1A9FQ56</accession>
<feature type="domain" description="HTH tetR-type" evidence="6">
    <location>
        <begin position="11"/>
        <end position="71"/>
    </location>
</feature>
<dbReference type="PROSITE" id="PS50977">
    <property type="entry name" value="HTH_TETR_2"/>
    <property type="match status" value="1"/>
</dbReference>
<dbReference type="SUPFAM" id="SSF46689">
    <property type="entry name" value="Homeodomain-like"/>
    <property type="match status" value="1"/>
</dbReference>
<gene>
    <name evidence="7" type="ORF">CEV34_4496</name>
</gene>
<dbReference type="InterPro" id="IPR039538">
    <property type="entry name" value="BetI_C"/>
</dbReference>
<dbReference type="InterPro" id="IPR036271">
    <property type="entry name" value="Tet_transcr_reg_TetR-rel_C_sf"/>
</dbReference>
<dbReference type="GO" id="GO:0000976">
    <property type="term" value="F:transcription cis-regulatory region binding"/>
    <property type="evidence" value="ECO:0007669"/>
    <property type="project" value="TreeGrafter"/>
</dbReference>
<dbReference type="Pfam" id="PF13977">
    <property type="entry name" value="TetR_C_6"/>
    <property type="match status" value="1"/>
</dbReference>
<evidence type="ECO:0000259" key="6">
    <source>
        <dbReference type="PROSITE" id="PS50977"/>
    </source>
</evidence>
<dbReference type="InterPro" id="IPR001647">
    <property type="entry name" value="HTH_TetR"/>
</dbReference>
<keyword evidence="4" id="KW-0804">Transcription</keyword>
<organism evidence="7 8">
    <name type="scientific">Brucella pseudogrignonensis</name>
    <dbReference type="NCBI Taxonomy" id="419475"/>
    <lineage>
        <taxon>Bacteria</taxon>
        <taxon>Pseudomonadati</taxon>
        <taxon>Pseudomonadota</taxon>
        <taxon>Alphaproteobacteria</taxon>
        <taxon>Hyphomicrobiales</taxon>
        <taxon>Brucellaceae</taxon>
        <taxon>Brucella/Ochrobactrum group</taxon>
        <taxon>Brucella</taxon>
    </lineage>
</organism>
<keyword evidence="2" id="KW-0805">Transcription regulation</keyword>
<name>A0A1A9FQ56_9HYPH</name>
<dbReference type="SUPFAM" id="SSF48498">
    <property type="entry name" value="Tetracyclin repressor-like, C-terminal domain"/>
    <property type="match status" value="1"/>
</dbReference>
<keyword evidence="8" id="KW-1185">Reference proteome</keyword>
<comment type="caution">
    <text evidence="7">The sequence shown here is derived from an EMBL/GenBank/DDBJ whole genome shotgun (WGS) entry which is preliminary data.</text>
</comment>
<dbReference type="KEGG" id="ops:A8A54_15800"/>
<evidence type="ECO:0000313" key="7">
    <source>
        <dbReference type="EMBL" id="OYR22155.1"/>
    </source>
</evidence>
<dbReference type="GO" id="GO:0003700">
    <property type="term" value="F:DNA-binding transcription factor activity"/>
    <property type="evidence" value="ECO:0007669"/>
    <property type="project" value="TreeGrafter"/>
</dbReference>
<dbReference type="EMBL" id="NNRM01000045">
    <property type="protein sequence ID" value="OYR22155.1"/>
    <property type="molecule type" value="Genomic_DNA"/>
</dbReference>
<dbReference type="PANTHER" id="PTHR30055:SF228">
    <property type="entry name" value="TRANSCRIPTIONAL REGULATOR-RELATED"/>
    <property type="match status" value="1"/>
</dbReference>
<keyword evidence="1" id="KW-0678">Repressor</keyword>
<evidence type="ECO:0000256" key="3">
    <source>
        <dbReference type="ARBA" id="ARBA00023125"/>
    </source>
</evidence>
<dbReference type="Pfam" id="PF00440">
    <property type="entry name" value="TetR_N"/>
    <property type="match status" value="1"/>
</dbReference>
<evidence type="ECO:0000256" key="4">
    <source>
        <dbReference type="ARBA" id="ARBA00023163"/>
    </source>
</evidence>
<evidence type="ECO:0000256" key="2">
    <source>
        <dbReference type="ARBA" id="ARBA00023015"/>
    </source>
</evidence>
<dbReference type="PANTHER" id="PTHR30055">
    <property type="entry name" value="HTH-TYPE TRANSCRIPTIONAL REGULATOR RUTR"/>
    <property type="match status" value="1"/>
</dbReference>
<dbReference type="InterPro" id="IPR023772">
    <property type="entry name" value="DNA-bd_HTH_TetR-type_CS"/>
</dbReference>
<dbReference type="RefSeq" id="WP_007879894.1">
    <property type="nucleotide sequence ID" value="NZ_CP015775.1"/>
</dbReference>
<dbReference type="InterPro" id="IPR009057">
    <property type="entry name" value="Homeodomain-like_sf"/>
</dbReference>
<protein>
    <submittedName>
        <fullName evidence="7">Bacterial regulatory, tetR family protein</fullName>
    </submittedName>
</protein>
<evidence type="ECO:0000256" key="1">
    <source>
        <dbReference type="ARBA" id="ARBA00022491"/>
    </source>
</evidence>
<reference evidence="7 8" key="1">
    <citation type="submission" date="2017-07" db="EMBL/GenBank/DDBJ databases">
        <title>Phylogenetic study on the rhizospheric bacterium Ochrobactrum sp. A44.</title>
        <authorList>
            <person name="Krzyzanowska D.M."/>
            <person name="Ossowicki A."/>
            <person name="Rajewska M."/>
            <person name="Maciag T."/>
            <person name="Kaczynski Z."/>
            <person name="Czerwicka M."/>
            <person name="Jafra S."/>
        </authorList>
    </citation>
    <scope>NUCLEOTIDE SEQUENCE [LARGE SCALE GENOMIC DNA]</scope>
    <source>
        <strain evidence="7 8">CCUG 30717</strain>
    </source>
</reference>
<dbReference type="AlphaFoldDB" id="A0A1A9FQ56"/>
<dbReference type="InterPro" id="IPR050109">
    <property type="entry name" value="HTH-type_TetR-like_transc_reg"/>
</dbReference>
<sequence length="206" mass="23236">MPSLFKRAPESERRRELIEATLECISELGIQATTVRAVAARAGVTNGLIRHHFENKANLIIEAYRRTMELITASSMEILGGNEGTPHQRLLQFIKATLEGQASDYRMLSLWATFISQNRVDPLITAVRDESYANLRQATEPLLAEVFKAEERALTPVEIERAAICVHAILDGIWIEACLDLTRENTDMFVKLATEMIERVLDIQLD</sequence>
<evidence type="ECO:0000313" key="8">
    <source>
        <dbReference type="Proteomes" id="UP000216188"/>
    </source>
</evidence>
<feature type="DNA-binding region" description="H-T-H motif" evidence="5">
    <location>
        <begin position="34"/>
        <end position="53"/>
    </location>
</feature>
<dbReference type="PROSITE" id="PS01081">
    <property type="entry name" value="HTH_TETR_1"/>
    <property type="match status" value="1"/>
</dbReference>